<organism evidence="4 5">
    <name type="scientific">Melanomma pulvis-pyrius CBS 109.77</name>
    <dbReference type="NCBI Taxonomy" id="1314802"/>
    <lineage>
        <taxon>Eukaryota</taxon>
        <taxon>Fungi</taxon>
        <taxon>Dikarya</taxon>
        <taxon>Ascomycota</taxon>
        <taxon>Pezizomycotina</taxon>
        <taxon>Dothideomycetes</taxon>
        <taxon>Pleosporomycetidae</taxon>
        <taxon>Pleosporales</taxon>
        <taxon>Melanommataceae</taxon>
        <taxon>Melanomma</taxon>
    </lineage>
</organism>
<keyword evidence="1" id="KW-0408">Iron</keyword>
<proteinExistence type="predicted"/>
<dbReference type="OrthoDB" id="6692864at2759"/>
<gene>
    <name evidence="4" type="ORF">K505DRAFT_228571</name>
</gene>
<dbReference type="PRINTS" id="PR00463">
    <property type="entry name" value="EP450I"/>
</dbReference>
<protein>
    <submittedName>
        <fullName evidence="4">Putative benzoate 4-monooxygenase cytochrome P450</fullName>
    </submittedName>
</protein>
<dbReference type="InterPro" id="IPR002401">
    <property type="entry name" value="Cyt_P450_E_grp-I"/>
</dbReference>
<name>A0A6A6XW82_9PLEO</name>
<reference evidence="4" key="1">
    <citation type="journal article" date="2020" name="Stud. Mycol.">
        <title>101 Dothideomycetes genomes: a test case for predicting lifestyles and emergence of pathogens.</title>
        <authorList>
            <person name="Haridas S."/>
            <person name="Albert R."/>
            <person name="Binder M."/>
            <person name="Bloem J."/>
            <person name="Labutti K."/>
            <person name="Salamov A."/>
            <person name="Andreopoulos B."/>
            <person name="Baker S."/>
            <person name="Barry K."/>
            <person name="Bills G."/>
            <person name="Bluhm B."/>
            <person name="Cannon C."/>
            <person name="Castanera R."/>
            <person name="Culley D."/>
            <person name="Daum C."/>
            <person name="Ezra D."/>
            <person name="Gonzalez J."/>
            <person name="Henrissat B."/>
            <person name="Kuo A."/>
            <person name="Liang C."/>
            <person name="Lipzen A."/>
            <person name="Lutzoni F."/>
            <person name="Magnuson J."/>
            <person name="Mondo S."/>
            <person name="Nolan M."/>
            <person name="Ohm R."/>
            <person name="Pangilinan J."/>
            <person name="Park H.-J."/>
            <person name="Ramirez L."/>
            <person name="Alfaro M."/>
            <person name="Sun H."/>
            <person name="Tritt A."/>
            <person name="Yoshinaga Y."/>
            <person name="Zwiers L.-H."/>
            <person name="Turgeon B."/>
            <person name="Goodwin S."/>
            <person name="Spatafora J."/>
            <person name="Crous P."/>
            <person name="Grigoriev I."/>
        </authorList>
    </citation>
    <scope>NUCLEOTIDE SEQUENCE</scope>
    <source>
        <strain evidence="4">CBS 109.77</strain>
    </source>
</reference>
<sequence>MAASILIFLGLTYTFVEAGGYSLLEAFAKTLLFSTSFNAGLLVSIGTYRLFFHRCRKFPGPVGAKLSRFYVAYLNAKSYQFYKELEDMHETYGDFVRTGPRELSILDKDAVALIYGSNSECRKASWYAQGGNDPDVVAINMIRDAKTYRQRRRAWDRGLANKAVTTYEPRVKAKADVFIEQLRANAGKPMDVTAWSMFFGFDVMGDVGFSKDFNNVTSGIEHPAIQQIHKHMSIFGVLQALPWLMNILASIPGAASSFYEFFTFCAEQMREKEIEYSSEKNPRDVAAWLIKAVIEKDVSASPTPQSLADDSRSLIIAGSDTTANTLAIMLFYLTKNPSKLETLQRLIDAAVPGGPSTWNYDSIKTVTYIDDIINEALRLKPPVIHGGPRETPAKGIHVGDVYIPGNTTVSVPYLLIQRDPRWWKEAEDFIPERFGERRAEMGTDDAPWLPFTLGTHACAGKGLAYMILRTSLSLIVQNFDVSFAPGETGETFDTGFLDTFLLALPPLHLQFSPRVRA</sequence>
<dbReference type="PRINTS" id="PR00385">
    <property type="entry name" value="P450"/>
</dbReference>
<feature type="binding site" description="axial binding residue" evidence="1">
    <location>
        <position position="458"/>
    </location>
    <ligand>
        <name>heme</name>
        <dbReference type="ChEBI" id="CHEBI:30413"/>
    </ligand>
    <ligandPart>
        <name>Fe</name>
        <dbReference type="ChEBI" id="CHEBI:18248"/>
    </ligandPart>
</feature>
<dbReference type="GO" id="GO:0004497">
    <property type="term" value="F:monooxygenase activity"/>
    <property type="evidence" value="ECO:0007669"/>
    <property type="project" value="UniProtKB-KW"/>
</dbReference>
<dbReference type="PANTHER" id="PTHR24305:SF78">
    <property type="entry name" value="P450, PUTATIVE (EUROFUNG)-RELATED"/>
    <property type="match status" value="1"/>
</dbReference>
<dbReference type="InterPro" id="IPR050121">
    <property type="entry name" value="Cytochrome_P450_monoxygenase"/>
</dbReference>
<dbReference type="GO" id="GO:0016705">
    <property type="term" value="F:oxidoreductase activity, acting on paired donors, with incorporation or reduction of molecular oxygen"/>
    <property type="evidence" value="ECO:0007669"/>
    <property type="project" value="InterPro"/>
</dbReference>
<keyword evidence="1" id="KW-0479">Metal-binding</keyword>
<evidence type="ECO:0000313" key="5">
    <source>
        <dbReference type="Proteomes" id="UP000799757"/>
    </source>
</evidence>
<keyword evidence="2" id="KW-0812">Transmembrane</keyword>
<dbReference type="Pfam" id="PF00067">
    <property type="entry name" value="p450"/>
    <property type="match status" value="1"/>
</dbReference>
<keyword evidence="2" id="KW-1133">Transmembrane helix</keyword>
<feature type="signal peptide" evidence="3">
    <location>
        <begin position="1"/>
        <end position="18"/>
    </location>
</feature>
<accession>A0A6A6XW82</accession>
<feature type="chain" id="PRO_5025604476" evidence="3">
    <location>
        <begin position="19"/>
        <end position="517"/>
    </location>
</feature>
<dbReference type="GO" id="GO:0005506">
    <property type="term" value="F:iron ion binding"/>
    <property type="evidence" value="ECO:0007669"/>
    <property type="project" value="InterPro"/>
</dbReference>
<keyword evidence="3" id="KW-0732">Signal</keyword>
<dbReference type="InterPro" id="IPR036396">
    <property type="entry name" value="Cyt_P450_sf"/>
</dbReference>
<dbReference type="EMBL" id="MU001746">
    <property type="protein sequence ID" value="KAF2800503.1"/>
    <property type="molecule type" value="Genomic_DNA"/>
</dbReference>
<dbReference type="CDD" id="cd11061">
    <property type="entry name" value="CYP67-like"/>
    <property type="match status" value="1"/>
</dbReference>
<keyword evidence="4" id="KW-0503">Monooxygenase</keyword>
<keyword evidence="4" id="KW-0560">Oxidoreductase</keyword>
<dbReference type="AlphaFoldDB" id="A0A6A6XW82"/>
<comment type="cofactor">
    <cofactor evidence="1">
        <name>heme</name>
        <dbReference type="ChEBI" id="CHEBI:30413"/>
    </cofactor>
</comment>
<dbReference type="SUPFAM" id="SSF48264">
    <property type="entry name" value="Cytochrome P450"/>
    <property type="match status" value="1"/>
</dbReference>
<dbReference type="GO" id="GO:0020037">
    <property type="term" value="F:heme binding"/>
    <property type="evidence" value="ECO:0007669"/>
    <property type="project" value="InterPro"/>
</dbReference>
<keyword evidence="2" id="KW-0472">Membrane</keyword>
<dbReference type="PANTHER" id="PTHR24305">
    <property type="entry name" value="CYTOCHROME P450"/>
    <property type="match status" value="1"/>
</dbReference>
<feature type="transmembrane region" description="Helical" evidence="2">
    <location>
        <begin position="28"/>
        <end position="51"/>
    </location>
</feature>
<evidence type="ECO:0000256" key="2">
    <source>
        <dbReference type="SAM" id="Phobius"/>
    </source>
</evidence>
<evidence type="ECO:0000256" key="3">
    <source>
        <dbReference type="SAM" id="SignalP"/>
    </source>
</evidence>
<evidence type="ECO:0000256" key="1">
    <source>
        <dbReference type="PIRSR" id="PIRSR602401-1"/>
    </source>
</evidence>
<dbReference type="Gene3D" id="1.10.630.10">
    <property type="entry name" value="Cytochrome P450"/>
    <property type="match status" value="1"/>
</dbReference>
<keyword evidence="5" id="KW-1185">Reference proteome</keyword>
<evidence type="ECO:0000313" key="4">
    <source>
        <dbReference type="EMBL" id="KAF2800503.1"/>
    </source>
</evidence>
<dbReference type="Proteomes" id="UP000799757">
    <property type="component" value="Unassembled WGS sequence"/>
</dbReference>
<dbReference type="InterPro" id="IPR001128">
    <property type="entry name" value="Cyt_P450"/>
</dbReference>
<keyword evidence="1" id="KW-0349">Heme</keyword>